<organism evidence="4 5">
    <name type="scientific">Piedraia hortae CBS 480.64</name>
    <dbReference type="NCBI Taxonomy" id="1314780"/>
    <lineage>
        <taxon>Eukaryota</taxon>
        <taxon>Fungi</taxon>
        <taxon>Dikarya</taxon>
        <taxon>Ascomycota</taxon>
        <taxon>Pezizomycotina</taxon>
        <taxon>Dothideomycetes</taxon>
        <taxon>Dothideomycetidae</taxon>
        <taxon>Capnodiales</taxon>
        <taxon>Piedraiaceae</taxon>
        <taxon>Piedraia</taxon>
    </lineage>
</organism>
<dbReference type="InterPro" id="IPR052973">
    <property type="entry name" value="Fungal_sec-metab_reg_TF"/>
</dbReference>
<dbReference type="Proteomes" id="UP000799421">
    <property type="component" value="Unassembled WGS sequence"/>
</dbReference>
<accession>A0A6A7BZH8</accession>
<feature type="region of interest" description="Disordered" evidence="2">
    <location>
        <begin position="1"/>
        <end position="126"/>
    </location>
</feature>
<reference evidence="4" key="1">
    <citation type="journal article" date="2020" name="Stud. Mycol.">
        <title>101 Dothideomycetes genomes: a test case for predicting lifestyles and emergence of pathogens.</title>
        <authorList>
            <person name="Haridas S."/>
            <person name="Albert R."/>
            <person name="Binder M."/>
            <person name="Bloem J."/>
            <person name="Labutti K."/>
            <person name="Salamov A."/>
            <person name="Andreopoulos B."/>
            <person name="Baker S."/>
            <person name="Barry K."/>
            <person name="Bills G."/>
            <person name="Bluhm B."/>
            <person name="Cannon C."/>
            <person name="Castanera R."/>
            <person name="Culley D."/>
            <person name="Daum C."/>
            <person name="Ezra D."/>
            <person name="Gonzalez J."/>
            <person name="Henrissat B."/>
            <person name="Kuo A."/>
            <person name="Liang C."/>
            <person name="Lipzen A."/>
            <person name="Lutzoni F."/>
            <person name="Magnuson J."/>
            <person name="Mondo S."/>
            <person name="Nolan M."/>
            <person name="Ohm R."/>
            <person name="Pangilinan J."/>
            <person name="Park H.-J."/>
            <person name="Ramirez L."/>
            <person name="Alfaro M."/>
            <person name="Sun H."/>
            <person name="Tritt A."/>
            <person name="Yoshinaga Y."/>
            <person name="Zwiers L.-H."/>
            <person name="Turgeon B."/>
            <person name="Goodwin S."/>
            <person name="Spatafora J."/>
            <person name="Crous P."/>
            <person name="Grigoriev I."/>
        </authorList>
    </citation>
    <scope>NUCLEOTIDE SEQUENCE</scope>
    <source>
        <strain evidence="4">CBS 480.64</strain>
    </source>
</reference>
<feature type="compositionally biased region" description="Low complexity" evidence="2">
    <location>
        <begin position="83"/>
        <end position="116"/>
    </location>
</feature>
<dbReference type="GO" id="GO:0000981">
    <property type="term" value="F:DNA-binding transcription factor activity, RNA polymerase II-specific"/>
    <property type="evidence" value="ECO:0007669"/>
    <property type="project" value="InterPro"/>
</dbReference>
<dbReference type="PANTHER" id="PTHR35392">
    <property type="entry name" value="ZN(II)2CYS6 TRANSCRIPTION FACTOR (EUROFUNG)-RELATED-RELATED"/>
    <property type="match status" value="1"/>
</dbReference>
<dbReference type="InterPro" id="IPR001138">
    <property type="entry name" value="Zn2Cys6_DnaBD"/>
</dbReference>
<feature type="compositionally biased region" description="Low complexity" evidence="2">
    <location>
        <begin position="37"/>
        <end position="47"/>
    </location>
</feature>
<dbReference type="EMBL" id="MU005979">
    <property type="protein sequence ID" value="KAF2860661.1"/>
    <property type="molecule type" value="Genomic_DNA"/>
</dbReference>
<evidence type="ECO:0000256" key="1">
    <source>
        <dbReference type="ARBA" id="ARBA00023242"/>
    </source>
</evidence>
<dbReference type="OrthoDB" id="5420905at2759"/>
<proteinExistence type="predicted"/>
<feature type="domain" description="Zn(2)-C6 fungal-type" evidence="3">
    <location>
        <begin position="177"/>
        <end position="213"/>
    </location>
</feature>
<dbReference type="AlphaFoldDB" id="A0A6A7BZH8"/>
<keyword evidence="5" id="KW-1185">Reference proteome</keyword>
<dbReference type="Pfam" id="PF00172">
    <property type="entry name" value="Zn_clus"/>
    <property type="match status" value="1"/>
</dbReference>
<evidence type="ECO:0000256" key="2">
    <source>
        <dbReference type="SAM" id="MobiDB-lite"/>
    </source>
</evidence>
<feature type="compositionally biased region" description="Polar residues" evidence="2">
    <location>
        <begin position="1"/>
        <end position="21"/>
    </location>
</feature>
<dbReference type="GO" id="GO:0008270">
    <property type="term" value="F:zinc ion binding"/>
    <property type="evidence" value="ECO:0007669"/>
    <property type="project" value="InterPro"/>
</dbReference>
<dbReference type="CDD" id="cd00067">
    <property type="entry name" value="GAL4"/>
    <property type="match status" value="1"/>
</dbReference>
<keyword evidence="1" id="KW-0539">Nucleus</keyword>
<evidence type="ECO:0000313" key="4">
    <source>
        <dbReference type="EMBL" id="KAF2860661.1"/>
    </source>
</evidence>
<feature type="region of interest" description="Disordered" evidence="2">
    <location>
        <begin position="143"/>
        <end position="162"/>
    </location>
</feature>
<evidence type="ECO:0000259" key="3">
    <source>
        <dbReference type="Pfam" id="PF00172"/>
    </source>
</evidence>
<dbReference type="PANTHER" id="PTHR35392:SF1">
    <property type="entry name" value="ZN(II)2CYS6 TRANSCRIPTION FACTOR (EUROFUNG)"/>
    <property type="match status" value="1"/>
</dbReference>
<name>A0A6A7BZH8_9PEZI</name>
<sequence length="569" mass="63740">MDNTSDCEWTLVNSTPTSSLGSVDGMVPPPGRNLHFSSSNASDTSDSGGLAGSFDVISPWSSDSPKEGHGEWMGKPCVANHDSPSSSSASSAVMVSPNAATLSSGSNKSFSTSPSSSTPPSPPVRVFGPPVKGLTMRSSIRKSIVPNGQAEKKSVGRRRGPLRPEQRLQAHEIRKMRACLRCRFLKKTCDKNEPCSGCRPSHARLWQVPCTRLDIRDLSYFLKDWTTDYQRHIKLNLSVSNIKGFSPTKWVLQITHGYGHSLAIPAREVFVRDTQGFSVDWIETVNGKPTRFIKRTARLSVGDDGVTAAMIADYLDRHLDQGFEHFVDKHFGGTVFLTEMLKTCYRYYERTGSLVIRKALKLVIAYNLTLHLTLVEAESAKHVSEGKINNPLSKYFGRTAAPVMINFEIKCALAEAWRALQREVLLELSGLYSSVYSGDKLKHWPTIFMIATIVLLVWEEIQFDSHYRRQPGQNVQEFCDEMERTPVGVIVGLFHAISTKVPRFQEWDSEKYHQVLGSNQDVCEVMTEVKGHLEKHNDYLRDRHSASFDAENFECLSNKFLSRLVTRSN</sequence>
<evidence type="ECO:0000313" key="5">
    <source>
        <dbReference type="Proteomes" id="UP000799421"/>
    </source>
</evidence>
<gene>
    <name evidence="4" type="ORF">K470DRAFT_216741</name>
</gene>
<protein>
    <recommendedName>
        <fullName evidence="3">Zn(2)-C6 fungal-type domain-containing protein</fullName>
    </recommendedName>
</protein>